<accession>A0A242A312</accession>
<dbReference type="InterPro" id="IPR008391">
    <property type="entry name" value="AXE1_dom"/>
</dbReference>
<dbReference type="OrthoDB" id="9770528at2"/>
<protein>
    <recommendedName>
        <fullName evidence="3">Acetyl xylan esterase domain-containing protein</fullName>
    </recommendedName>
</protein>
<dbReference type="Pfam" id="PF05448">
    <property type="entry name" value="AXE1"/>
    <property type="match status" value="1"/>
</dbReference>
<dbReference type="SUPFAM" id="SSF53474">
    <property type="entry name" value="alpha/beta-Hydrolases"/>
    <property type="match status" value="1"/>
</dbReference>
<dbReference type="RefSeq" id="WP_086273372.1">
    <property type="nucleotide sequence ID" value="NZ_NGKU01000001.1"/>
</dbReference>
<evidence type="ECO:0000313" key="5">
    <source>
        <dbReference type="Proteomes" id="UP000195043"/>
    </source>
</evidence>
<dbReference type="PANTHER" id="PTHR40111:SF1">
    <property type="entry name" value="CEPHALOSPORIN-C DEACETYLASE"/>
    <property type="match status" value="1"/>
</dbReference>
<proteinExistence type="predicted"/>
<organism evidence="4 5">
    <name type="scientific">Candidatus Enterococcus testudinis</name>
    <dbReference type="NCBI Taxonomy" id="1834191"/>
    <lineage>
        <taxon>Bacteria</taxon>
        <taxon>Bacillati</taxon>
        <taxon>Bacillota</taxon>
        <taxon>Bacilli</taxon>
        <taxon>Lactobacillales</taxon>
        <taxon>Enterococcaceae</taxon>
        <taxon>Enterococcus</taxon>
    </lineage>
</organism>
<dbReference type="GO" id="GO:0005976">
    <property type="term" value="P:polysaccharide metabolic process"/>
    <property type="evidence" value="ECO:0007669"/>
    <property type="project" value="TreeGrafter"/>
</dbReference>
<evidence type="ECO:0000256" key="2">
    <source>
        <dbReference type="PIRSR" id="PIRSR639069-2"/>
    </source>
</evidence>
<dbReference type="STRING" id="1834191.A5886_000379"/>
<feature type="binding site" evidence="2">
    <location>
        <position position="75"/>
    </location>
    <ligand>
        <name>substrate</name>
    </ligand>
</feature>
<sequence>MTKATAKRTQFWQQVRTESQSIPLQLKKERLVPLLKDIDSYQISFQSLGNETIYGFLLLPQVTNPCPLVIEFLGYMNHLQEPFQFAHWPLIGCGCLVIDNRGQGGKTQDNVPYETTQHEMPFGRGILKQEDFYMKRLIADSLRTLEVAQALSEIDQDRIILRGGSQGGGVALWVNALAACPIFATFADVPSHSNILHRMAQKTGSYGVIQDYCIQHPALAPQIQEVMSYYDLQYVAQDITGPVFTSVGSKDPVCPMTDFFVSYKKILSPKQLTIYLNKGHGGGEAKQIRREMQKITKLLAKDKQKE</sequence>
<dbReference type="Proteomes" id="UP000195043">
    <property type="component" value="Unassembled WGS sequence"/>
</dbReference>
<dbReference type="InterPro" id="IPR039069">
    <property type="entry name" value="CE7"/>
</dbReference>
<dbReference type="InterPro" id="IPR029058">
    <property type="entry name" value="AB_hydrolase_fold"/>
</dbReference>
<keyword evidence="5" id="KW-1185">Reference proteome</keyword>
<evidence type="ECO:0000313" key="4">
    <source>
        <dbReference type="EMBL" id="OTN75309.1"/>
    </source>
</evidence>
<evidence type="ECO:0000256" key="1">
    <source>
        <dbReference type="PIRSR" id="PIRSR639069-1"/>
    </source>
</evidence>
<feature type="active site" description="Charge relay system" evidence="1">
    <location>
        <position position="251"/>
    </location>
</feature>
<feature type="active site" description="Nucleophile" evidence="1">
    <location>
        <position position="165"/>
    </location>
</feature>
<name>A0A242A312_9ENTE</name>
<feature type="domain" description="Acetyl xylan esterase" evidence="3">
    <location>
        <begin position="9"/>
        <end position="290"/>
    </location>
</feature>
<gene>
    <name evidence="4" type="ORF">A5886_000379</name>
</gene>
<dbReference type="EMBL" id="NGKU01000001">
    <property type="protein sequence ID" value="OTN75309.1"/>
    <property type="molecule type" value="Genomic_DNA"/>
</dbReference>
<dbReference type="AlphaFoldDB" id="A0A242A312"/>
<reference evidence="4 5" key="1">
    <citation type="submission" date="2017-05" db="EMBL/GenBank/DDBJ databases">
        <title>The Genome Sequence of Enterococcus sp. 8G7_MSG3316.</title>
        <authorList>
            <consortium name="The Broad Institute Genomics Platform"/>
            <consortium name="The Broad Institute Genomic Center for Infectious Diseases"/>
            <person name="Earl A."/>
            <person name="Manson A."/>
            <person name="Schwartman J."/>
            <person name="Gilmore M."/>
            <person name="Abouelleil A."/>
            <person name="Cao P."/>
            <person name="Chapman S."/>
            <person name="Cusick C."/>
            <person name="Shea T."/>
            <person name="Young S."/>
            <person name="Neafsey D."/>
            <person name="Nusbaum C."/>
            <person name="Birren B."/>
        </authorList>
    </citation>
    <scope>NUCLEOTIDE SEQUENCE [LARGE SCALE GENOMIC DNA]</scope>
    <source>
        <strain evidence="4 5">8G7_MSG3316</strain>
    </source>
</reference>
<dbReference type="PANTHER" id="PTHR40111">
    <property type="entry name" value="CEPHALOSPORIN-C DEACETYLASE"/>
    <property type="match status" value="1"/>
</dbReference>
<feature type="active site" description="Charge relay system" evidence="1">
    <location>
        <position position="280"/>
    </location>
</feature>
<evidence type="ECO:0000259" key="3">
    <source>
        <dbReference type="Pfam" id="PF05448"/>
    </source>
</evidence>
<dbReference type="Gene3D" id="3.40.50.1820">
    <property type="entry name" value="alpha/beta hydrolase"/>
    <property type="match status" value="1"/>
</dbReference>
<comment type="caution">
    <text evidence="4">The sequence shown here is derived from an EMBL/GenBank/DDBJ whole genome shotgun (WGS) entry which is preliminary data.</text>
</comment>
<dbReference type="GO" id="GO:0052689">
    <property type="term" value="F:carboxylic ester hydrolase activity"/>
    <property type="evidence" value="ECO:0007669"/>
    <property type="project" value="TreeGrafter"/>
</dbReference>